<dbReference type="Proteomes" id="UP000237662">
    <property type="component" value="Unassembled WGS sequence"/>
</dbReference>
<reference evidence="1 2" key="1">
    <citation type="submission" date="2018-02" db="EMBL/GenBank/DDBJ databases">
        <title>Genomic Encyclopedia of Archaeal and Bacterial Type Strains, Phase II (KMG-II): from individual species to whole genera.</title>
        <authorList>
            <person name="Goeker M."/>
        </authorList>
    </citation>
    <scope>NUCLEOTIDE SEQUENCE [LARGE SCALE GENOMIC DNA]</scope>
    <source>
        <strain evidence="1 2">DSM 29526</strain>
    </source>
</reference>
<dbReference type="RefSeq" id="WP_170067809.1">
    <property type="nucleotide sequence ID" value="NZ_PTJC01000009.1"/>
</dbReference>
<dbReference type="Pfam" id="PF07676">
    <property type="entry name" value="PD40"/>
    <property type="match status" value="4"/>
</dbReference>
<evidence type="ECO:0000313" key="1">
    <source>
        <dbReference type="EMBL" id="PPK84048.1"/>
    </source>
</evidence>
<keyword evidence="2" id="KW-1185">Reference proteome</keyword>
<gene>
    <name evidence="1" type="ORF">CLV84_4198</name>
</gene>
<protein>
    <submittedName>
        <fullName evidence="1">MORN repeat protein</fullName>
    </submittedName>
</protein>
<dbReference type="SUPFAM" id="SSF82185">
    <property type="entry name" value="Histone H3 K4-specific methyltransferase SET7/9 N-terminal domain"/>
    <property type="match status" value="1"/>
</dbReference>
<dbReference type="Gene3D" id="2.20.110.10">
    <property type="entry name" value="Histone H3 K4-specific methyltransferase SET7/9 N-terminal domain"/>
    <property type="match status" value="2"/>
</dbReference>
<dbReference type="InterPro" id="IPR011042">
    <property type="entry name" value="6-blade_b-propeller_TolB-like"/>
</dbReference>
<dbReference type="EMBL" id="PTJC01000009">
    <property type="protein sequence ID" value="PPK84048.1"/>
    <property type="molecule type" value="Genomic_DNA"/>
</dbReference>
<evidence type="ECO:0000313" key="2">
    <source>
        <dbReference type="Proteomes" id="UP000237662"/>
    </source>
</evidence>
<name>A0A2S6HZU8_9BACT</name>
<accession>A0A2S6HZU8</accession>
<dbReference type="InterPro" id="IPR011652">
    <property type="entry name" value="MORN_2"/>
</dbReference>
<comment type="caution">
    <text evidence="1">The sequence shown here is derived from an EMBL/GenBank/DDBJ whole genome shotgun (WGS) entry which is preliminary data.</text>
</comment>
<dbReference type="InterPro" id="IPR011659">
    <property type="entry name" value="WD40"/>
</dbReference>
<proteinExistence type="predicted"/>
<dbReference type="Gene3D" id="2.120.10.30">
    <property type="entry name" value="TolB, C-terminal domain"/>
    <property type="match status" value="1"/>
</dbReference>
<dbReference type="AlphaFoldDB" id="A0A2S6HZU8"/>
<organism evidence="1 2">
    <name type="scientific">Neolewinella xylanilytica</name>
    <dbReference type="NCBI Taxonomy" id="1514080"/>
    <lineage>
        <taxon>Bacteria</taxon>
        <taxon>Pseudomonadati</taxon>
        <taxon>Bacteroidota</taxon>
        <taxon>Saprospiria</taxon>
        <taxon>Saprospirales</taxon>
        <taxon>Lewinellaceae</taxon>
        <taxon>Neolewinella</taxon>
    </lineage>
</organism>
<dbReference type="Pfam" id="PF07661">
    <property type="entry name" value="MORN_2"/>
    <property type="match status" value="3"/>
</dbReference>
<dbReference type="SUPFAM" id="SSF82171">
    <property type="entry name" value="DPP6 N-terminal domain-like"/>
    <property type="match status" value="1"/>
</dbReference>
<sequence length="410" mass="45790">MVLLTGYVDGQTGSVAENYPDGSPKLYHETKDSLPDGRWTEWYPDGTLRYRAEWRRGKGHGRWEYFYPNGVLRSDEVFENDLPVGISRIYHPNGQLAEESVYVAGKRHGIRTTYSPTGVPERIRRYRNGERIIDHPEEFAPGILSTEADEWGLSFTPSGDTIYFTRRLPEDRRQRIYRSRLTDTGWTTPLIVPFSTDTDESPFVTRDGRWIYFASFRPLPGQTGAPKNDMNLWRVRRSNGNYETATPVSGPLNRTRKDNDPWPYAYEAGPHLGAEGSLYYWSALARGGSADLLRSDPDPAGNFGPPVALTAVNTPAAESGPALSPDGNYLLFSSYGRTDGFGMEDLYVARRTATGYGDAVNLGPLINGPGNEGCATFSPDGAYFYFCRDAGEGTSSNLYYLETAYLPLPR</sequence>